<reference evidence="18 19" key="1">
    <citation type="journal article" date="2013" name="BMC Genomics">
        <title>The miniature genome of a carnivorous plant Genlisea aurea contains a low number of genes and short non-coding sequences.</title>
        <authorList>
            <person name="Leushkin E.V."/>
            <person name="Sutormin R.A."/>
            <person name="Nabieva E.R."/>
            <person name="Penin A.A."/>
            <person name="Kondrashov A.S."/>
            <person name="Logacheva M.D."/>
        </authorList>
    </citation>
    <scope>NUCLEOTIDE SEQUENCE [LARGE SCALE GENOMIC DNA]</scope>
</reference>
<comment type="subcellular location">
    <subcellularLocation>
        <location evidence="1">Cell membrane</location>
        <topology evidence="1">Lipid-anchor</topology>
    </subcellularLocation>
</comment>
<feature type="region of interest" description="Disordered" evidence="16">
    <location>
        <begin position="1"/>
        <end position="22"/>
    </location>
</feature>
<evidence type="ECO:0000256" key="15">
    <source>
        <dbReference type="RuleBase" id="RU000304"/>
    </source>
</evidence>
<evidence type="ECO:0000256" key="8">
    <source>
        <dbReference type="ARBA" id="ARBA00022777"/>
    </source>
</evidence>
<dbReference type="OrthoDB" id="4062651at2759"/>
<name>S8CJN0_9LAMI</name>
<dbReference type="Gene3D" id="3.30.200.20">
    <property type="entry name" value="Phosphorylase Kinase, domain 1"/>
    <property type="match status" value="1"/>
</dbReference>
<organism evidence="18 19">
    <name type="scientific">Genlisea aurea</name>
    <dbReference type="NCBI Taxonomy" id="192259"/>
    <lineage>
        <taxon>Eukaryota</taxon>
        <taxon>Viridiplantae</taxon>
        <taxon>Streptophyta</taxon>
        <taxon>Embryophyta</taxon>
        <taxon>Tracheophyta</taxon>
        <taxon>Spermatophyta</taxon>
        <taxon>Magnoliopsida</taxon>
        <taxon>eudicotyledons</taxon>
        <taxon>Gunneridae</taxon>
        <taxon>Pentapetalae</taxon>
        <taxon>asterids</taxon>
        <taxon>lamiids</taxon>
        <taxon>Lamiales</taxon>
        <taxon>Lentibulariaceae</taxon>
        <taxon>Genlisea</taxon>
    </lineage>
</organism>
<dbReference type="GO" id="GO:0004674">
    <property type="term" value="F:protein serine/threonine kinase activity"/>
    <property type="evidence" value="ECO:0007669"/>
    <property type="project" value="UniProtKB-KW"/>
</dbReference>
<dbReference type="SUPFAM" id="SSF56112">
    <property type="entry name" value="Protein kinase-like (PK-like)"/>
    <property type="match status" value="1"/>
</dbReference>
<dbReference type="InterPro" id="IPR000719">
    <property type="entry name" value="Prot_kinase_dom"/>
</dbReference>
<dbReference type="Gene3D" id="1.10.510.10">
    <property type="entry name" value="Transferase(Phosphotransferase) domain 1"/>
    <property type="match status" value="1"/>
</dbReference>
<gene>
    <name evidence="18" type="ORF">M569_07906</name>
</gene>
<comment type="similarity">
    <text evidence="2">Belongs to the protein kinase superfamily. Ser/Thr protein kinase family.</text>
</comment>
<keyword evidence="10" id="KW-0472">Membrane</keyword>
<dbReference type="Pfam" id="PF00069">
    <property type="entry name" value="Pkinase"/>
    <property type="match status" value="1"/>
</dbReference>
<accession>S8CJN0</accession>
<evidence type="ECO:0000256" key="11">
    <source>
        <dbReference type="ARBA" id="ARBA00023288"/>
    </source>
</evidence>
<evidence type="ECO:0000256" key="16">
    <source>
        <dbReference type="SAM" id="MobiDB-lite"/>
    </source>
</evidence>
<dbReference type="EMBL" id="AUSU01003431">
    <property type="protein sequence ID" value="EPS66870.1"/>
    <property type="molecule type" value="Genomic_DNA"/>
</dbReference>
<dbReference type="GO" id="GO:0005524">
    <property type="term" value="F:ATP binding"/>
    <property type="evidence" value="ECO:0007669"/>
    <property type="project" value="UniProtKB-UniRule"/>
</dbReference>
<evidence type="ECO:0000256" key="2">
    <source>
        <dbReference type="ARBA" id="ARBA00008684"/>
    </source>
</evidence>
<dbReference type="PROSITE" id="PS00108">
    <property type="entry name" value="PROTEIN_KINASE_ST"/>
    <property type="match status" value="1"/>
</dbReference>
<comment type="catalytic activity">
    <reaction evidence="13">
        <text>L-seryl-[protein] + ATP = O-phospho-L-seryl-[protein] + ADP + H(+)</text>
        <dbReference type="Rhea" id="RHEA:17989"/>
        <dbReference type="Rhea" id="RHEA-COMP:9863"/>
        <dbReference type="Rhea" id="RHEA-COMP:11604"/>
        <dbReference type="ChEBI" id="CHEBI:15378"/>
        <dbReference type="ChEBI" id="CHEBI:29999"/>
        <dbReference type="ChEBI" id="CHEBI:30616"/>
        <dbReference type="ChEBI" id="CHEBI:83421"/>
        <dbReference type="ChEBI" id="CHEBI:456216"/>
        <dbReference type="EC" id="2.7.11.1"/>
    </reaction>
</comment>
<keyword evidence="4" id="KW-1003">Cell membrane</keyword>
<dbReference type="PANTHER" id="PTHR47985:SF39">
    <property type="entry name" value="SERINE_THREONINE-PROTEIN KINASE PBL23-RELATED"/>
    <property type="match status" value="1"/>
</dbReference>
<evidence type="ECO:0000256" key="5">
    <source>
        <dbReference type="ARBA" id="ARBA00022527"/>
    </source>
</evidence>
<evidence type="ECO:0000313" key="19">
    <source>
        <dbReference type="Proteomes" id="UP000015453"/>
    </source>
</evidence>
<dbReference type="InterPro" id="IPR008271">
    <property type="entry name" value="Ser/Thr_kinase_AS"/>
</dbReference>
<keyword evidence="7 14" id="KW-0547">Nucleotide-binding</keyword>
<evidence type="ECO:0000256" key="14">
    <source>
        <dbReference type="PROSITE-ProRule" id="PRU10141"/>
    </source>
</evidence>
<dbReference type="CDD" id="cd14066">
    <property type="entry name" value="STKc_IRAK"/>
    <property type="match status" value="1"/>
</dbReference>
<dbReference type="PROSITE" id="PS00107">
    <property type="entry name" value="PROTEIN_KINASE_ATP"/>
    <property type="match status" value="1"/>
</dbReference>
<dbReference type="PANTHER" id="PTHR47985">
    <property type="entry name" value="OS07G0668900 PROTEIN"/>
    <property type="match status" value="1"/>
</dbReference>
<evidence type="ECO:0000259" key="17">
    <source>
        <dbReference type="PROSITE" id="PS50011"/>
    </source>
</evidence>
<comment type="caution">
    <text evidence="18">The sequence shown here is derived from an EMBL/GenBank/DDBJ whole genome shotgun (WGS) entry which is preliminary data.</text>
</comment>
<keyword evidence="6" id="KW-0808">Transferase</keyword>
<evidence type="ECO:0000256" key="13">
    <source>
        <dbReference type="ARBA" id="ARBA00048679"/>
    </source>
</evidence>
<feature type="binding site" evidence="14">
    <location>
        <position position="103"/>
    </location>
    <ligand>
        <name>ATP</name>
        <dbReference type="ChEBI" id="CHEBI:30616"/>
    </ligand>
</feature>
<evidence type="ECO:0000256" key="9">
    <source>
        <dbReference type="ARBA" id="ARBA00022840"/>
    </source>
</evidence>
<evidence type="ECO:0000313" key="18">
    <source>
        <dbReference type="EMBL" id="EPS66870.1"/>
    </source>
</evidence>
<dbReference type="FunFam" id="3.30.200.20:FF:000244">
    <property type="entry name" value="Serine/threonine-protein kinase CDL1-like"/>
    <property type="match status" value="1"/>
</dbReference>
<proteinExistence type="inferred from homology"/>
<evidence type="ECO:0000256" key="4">
    <source>
        <dbReference type="ARBA" id="ARBA00022475"/>
    </source>
</evidence>
<feature type="domain" description="Protein kinase" evidence="17">
    <location>
        <begin position="74"/>
        <end position="351"/>
    </location>
</feature>
<dbReference type="GO" id="GO:0005886">
    <property type="term" value="C:plasma membrane"/>
    <property type="evidence" value="ECO:0007669"/>
    <property type="project" value="UniProtKB-SubCell"/>
</dbReference>
<keyword evidence="19" id="KW-1185">Reference proteome</keyword>
<dbReference type="EC" id="2.7.11.1" evidence="3"/>
<keyword evidence="5 15" id="KW-0723">Serine/threonine-protein kinase</keyword>
<evidence type="ECO:0000256" key="6">
    <source>
        <dbReference type="ARBA" id="ARBA00022679"/>
    </source>
</evidence>
<keyword evidence="9 14" id="KW-0067">ATP-binding</keyword>
<dbReference type="FunFam" id="1.10.510.10:FF:000032">
    <property type="entry name" value="Serine/threonine-protein kinase PBS1"/>
    <property type="match status" value="1"/>
</dbReference>
<dbReference type="Proteomes" id="UP000015453">
    <property type="component" value="Unassembled WGS sequence"/>
</dbReference>
<dbReference type="AlphaFoldDB" id="S8CJN0"/>
<dbReference type="PROSITE" id="PS50011">
    <property type="entry name" value="PROTEIN_KINASE_DOM"/>
    <property type="match status" value="1"/>
</dbReference>
<keyword evidence="11" id="KW-0449">Lipoprotein</keyword>
<evidence type="ECO:0000256" key="7">
    <source>
        <dbReference type="ARBA" id="ARBA00022741"/>
    </source>
</evidence>
<dbReference type="InterPro" id="IPR011009">
    <property type="entry name" value="Kinase-like_dom_sf"/>
</dbReference>
<evidence type="ECO:0000256" key="10">
    <source>
        <dbReference type="ARBA" id="ARBA00023136"/>
    </source>
</evidence>
<evidence type="ECO:0000256" key="3">
    <source>
        <dbReference type="ARBA" id="ARBA00012513"/>
    </source>
</evidence>
<dbReference type="InterPro" id="IPR017441">
    <property type="entry name" value="Protein_kinase_ATP_BS"/>
</dbReference>
<protein>
    <recommendedName>
        <fullName evidence="3">non-specific serine/threonine protein kinase</fullName>
        <ecNumber evidence="3">2.7.11.1</ecNumber>
    </recommendedName>
</protein>
<sequence>MSEEIKEQKSSKKTAEQDFFHDPSKPLAGIALISMKADSSRRRYLVEEIEKLGKNNVSADILTFQELSLATNNFDPDKLLGEGGFGRVYKGHIEKKNMDVAVKQLDRNGLQGNREFLVEVLMLGLLHHPNLVSLVGYCAEGDQRILVYEYMANGSLEDHLLNISPEKKPLDWETRMKIATGAARGLEYLHGEANPPVIYRDFKASNILLDVDFNSKLSDFGLAKIGPVGEKAHVSTRVMGTYGYCAPEYASTGQLTTKSDVYSFGVVFLEMITGRRVIDGSKPSQEQNLIEWATPLFKDKKKFHVMADPLLEGKYPEKGLYQALAIAAMCLQEEASCRPLMTDVLTALEFLSVGKDKTLAAGDGDGGDDTL</sequence>
<comment type="catalytic activity">
    <reaction evidence="12">
        <text>L-threonyl-[protein] + ATP = O-phospho-L-threonyl-[protein] + ADP + H(+)</text>
        <dbReference type="Rhea" id="RHEA:46608"/>
        <dbReference type="Rhea" id="RHEA-COMP:11060"/>
        <dbReference type="Rhea" id="RHEA-COMP:11605"/>
        <dbReference type="ChEBI" id="CHEBI:15378"/>
        <dbReference type="ChEBI" id="CHEBI:30013"/>
        <dbReference type="ChEBI" id="CHEBI:30616"/>
        <dbReference type="ChEBI" id="CHEBI:61977"/>
        <dbReference type="ChEBI" id="CHEBI:456216"/>
        <dbReference type="EC" id="2.7.11.1"/>
    </reaction>
</comment>
<keyword evidence="8" id="KW-0418">Kinase</keyword>
<evidence type="ECO:0000256" key="1">
    <source>
        <dbReference type="ARBA" id="ARBA00004193"/>
    </source>
</evidence>
<evidence type="ECO:0000256" key="12">
    <source>
        <dbReference type="ARBA" id="ARBA00047899"/>
    </source>
</evidence>